<keyword evidence="2" id="KW-1185">Reference proteome</keyword>
<accession>M4NFG3</accession>
<sequence length="204" mass="23341">MAVLGELLFYRRDQVDLDAVLRHRVEQLRGKVDALSEDFFSKKSDEEIAKQIAEREALQALTVDFNAGTASVRECQIEVHDQFGFERGPIRVQGLAATKSFPFNGDPELWHLRTNPWGMNPPRGDIRENNLVIGIEVRANEADQAARYIDETIAKIPEYLQRQEEQIAKHNASLAMNAMRWITLRRQRLGTASDLLKKLNSKQE</sequence>
<dbReference type="RefSeq" id="WP_015448175.1">
    <property type="nucleotide sequence ID" value="NC_020541.1"/>
</dbReference>
<organism evidence="1 2">
    <name type="scientific">Rhodanobacter denitrificans</name>
    <dbReference type="NCBI Taxonomy" id="666685"/>
    <lineage>
        <taxon>Bacteria</taxon>
        <taxon>Pseudomonadati</taxon>
        <taxon>Pseudomonadota</taxon>
        <taxon>Gammaproteobacteria</taxon>
        <taxon>Lysobacterales</taxon>
        <taxon>Rhodanobacteraceae</taxon>
        <taxon>Rhodanobacter</taxon>
    </lineage>
</organism>
<dbReference type="STRING" id="666685.R2APBS1_2549"/>
<dbReference type="Proteomes" id="UP000011859">
    <property type="component" value="Chromosome"/>
</dbReference>
<gene>
    <name evidence="1" type="ORF">R2APBS1_2549</name>
</gene>
<dbReference type="HOGENOM" id="CLU_1342360_0_0_6"/>
<reference evidence="1 2" key="1">
    <citation type="submission" date="2012-04" db="EMBL/GenBank/DDBJ databases">
        <title>Complete genome of Rhodanobacter sp. 2APBS1.</title>
        <authorList>
            <consortium name="US DOE Joint Genome Institute"/>
            <person name="Huntemann M."/>
            <person name="Wei C.-L."/>
            <person name="Han J."/>
            <person name="Detter J.C."/>
            <person name="Han C."/>
            <person name="Tapia R."/>
            <person name="Munk A.C.C."/>
            <person name="Chen A."/>
            <person name="Krypides N."/>
            <person name="Mavromatis K."/>
            <person name="Markowitz V."/>
            <person name="Szeto E."/>
            <person name="Ivanova N."/>
            <person name="Mikhailova N."/>
            <person name="Ovchinnikova G."/>
            <person name="Pagani I."/>
            <person name="Pati A."/>
            <person name="Goodwin L."/>
            <person name="Peters L."/>
            <person name="Pitluck S."/>
            <person name="Woyke T."/>
            <person name="Prakash O."/>
            <person name="Elkins J."/>
            <person name="Brown S."/>
            <person name="Palumbo A."/>
            <person name="Hemme C."/>
            <person name="Zhou J."/>
            <person name="Watson D."/>
            <person name="Jardine P."/>
            <person name="Kostka J."/>
            <person name="Green S."/>
        </authorList>
    </citation>
    <scope>NUCLEOTIDE SEQUENCE [LARGE SCALE GENOMIC DNA]</scope>
    <source>
        <strain evidence="1 2">2APBS1</strain>
    </source>
</reference>
<name>M4NFG3_9GAMM</name>
<evidence type="ECO:0000313" key="2">
    <source>
        <dbReference type="Proteomes" id="UP000011859"/>
    </source>
</evidence>
<dbReference type="KEGG" id="rhd:R2APBS1_2549"/>
<proteinExistence type="predicted"/>
<dbReference type="AlphaFoldDB" id="M4NFG3"/>
<protein>
    <submittedName>
        <fullName evidence="1">Uncharacterized protein</fullName>
    </submittedName>
</protein>
<dbReference type="eggNOG" id="ENOG50302GP">
    <property type="taxonomic scope" value="Bacteria"/>
</dbReference>
<evidence type="ECO:0000313" key="1">
    <source>
        <dbReference type="EMBL" id="AGG89635.1"/>
    </source>
</evidence>
<dbReference type="EMBL" id="CP003470">
    <property type="protein sequence ID" value="AGG89635.1"/>
    <property type="molecule type" value="Genomic_DNA"/>
</dbReference>